<proteinExistence type="predicted"/>
<dbReference type="GO" id="GO:0046872">
    <property type="term" value="F:metal ion binding"/>
    <property type="evidence" value="ECO:0007669"/>
    <property type="project" value="UniProtKB-KW"/>
</dbReference>
<dbReference type="PROSITE" id="PS51085">
    <property type="entry name" value="2FE2S_FER_2"/>
    <property type="match status" value="1"/>
</dbReference>
<dbReference type="SUPFAM" id="SSF54292">
    <property type="entry name" value="2Fe-2S ferredoxin-like"/>
    <property type="match status" value="1"/>
</dbReference>
<evidence type="ECO:0000256" key="2">
    <source>
        <dbReference type="ARBA" id="ARBA00022723"/>
    </source>
</evidence>
<keyword evidence="2" id="KW-0479">Metal-binding</keyword>
<evidence type="ECO:0000313" key="8">
    <source>
        <dbReference type="Proteomes" id="UP000075806"/>
    </source>
</evidence>
<dbReference type="PANTHER" id="PTHR44379:SF7">
    <property type="entry name" value="XANTHINE DEHYDROGENASE SUBUNIT E-RELATED"/>
    <property type="match status" value="1"/>
</dbReference>
<comment type="caution">
    <text evidence="7">The sequence shown here is derived from an EMBL/GenBank/DDBJ whole genome shotgun (WGS) entry which is preliminary data.</text>
</comment>
<keyword evidence="3" id="KW-0560">Oxidoreductase</keyword>
<dbReference type="InterPro" id="IPR036884">
    <property type="entry name" value="2Fe-2S-bd_dom_sf"/>
</dbReference>
<dbReference type="GO" id="GO:0051537">
    <property type="term" value="F:2 iron, 2 sulfur cluster binding"/>
    <property type="evidence" value="ECO:0007669"/>
    <property type="project" value="UniProtKB-KW"/>
</dbReference>
<evidence type="ECO:0000256" key="3">
    <source>
        <dbReference type="ARBA" id="ARBA00023002"/>
    </source>
</evidence>
<dbReference type="EMBL" id="LTAO01000001">
    <property type="protein sequence ID" value="KYG34830.1"/>
    <property type="molecule type" value="Genomic_DNA"/>
</dbReference>
<dbReference type="Pfam" id="PF00111">
    <property type="entry name" value="Fer2"/>
    <property type="match status" value="1"/>
</dbReference>
<gene>
    <name evidence="7" type="ORF">AZF04_00400</name>
</gene>
<dbReference type="PANTHER" id="PTHR44379">
    <property type="entry name" value="OXIDOREDUCTASE WITH IRON-SULFUR SUBUNIT"/>
    <property type="match status" value="1"/>
</dbReference>
<feature type="domain" description="2Fe-2S ferredoxin-type" evidence="6">
    <location>
        <begin position="10"/>
        <end position="86"/>
    </location>
</feature>
<dbReference type="FunFam" id="1.10.150.120:FF:000003">
    <property type="entry name" value="Carbon monoxide dehydrogenase, small subunit"/>
    <property type="match status" value="1"/>
</dbReference>
<dbReference type="SUPFAM" id="SSF47741">
    <property type="entry name" value="CO dehydrogenase ISP C-domain like"/>
    <property type="match status" value="1"/>
</dbReference>
<keyword evidence="5" id="KW-0411">Iron-sulfur</keyword>
<organism evidence="7 8">
    <name type="scientific">Alkalihalobacillus trypoxylicola</name>
    <dbReference type="NCBI Taxonomy" id="519424"/>
    <lineage>
        <taxon>Bacteria</taxon>
        <taxon>Bacillati</taxon>
        <taxon>Bacillota</taxon>
        <taxon>Bacilli</taxon>
        <taxon>Bacillales</taxon>
        <taxon>Bacillaceae</taxon>
        <taxon>Alkalihalobacillus</taxon>
    </lineage>
</organism>
<dbReference type="InterPro" id="IPR036010">
    <property type="entry name" value="2Fe-2S_ferredoxin-like_sf"/>
</dbReference>
<protein>
    <submittedName>
        <fullName evidence="7">Xanthine dehydrogenase subunit E</fullName>
    </submittedName>
</protein>
<dbReference type="PROSITE" id="PS00197">
    <property type="entry name" value="2FE2S_FER_1"/>
    <property type="match status" value="1"/>
</dbReference>
<dbReference type="STRING" id="519424.AZF04_00400"/>
<dbReference type="Proteomes" id="UP000075806">
    <property type="component" value="Unassembled WGS sequence"/>
</dbReference>
<reference evidence="7" key="1">
    <citation type="submission" date="2016-02" db="EMBL/GenBank/DDBJ databases">
        <title>Genome sequence of Bacillus trypoxylicola KCTC 13244(T).</title>
        <authorList>
            <person name="Jeong H."/>
            <person name="Park S.-H."/>
            <person name="Choi S.-K."/>
        </authorList>
    </citation>
    <scope>NUCLEOTIDE SEQUENCE [LARGE SCALE GENOMIC DNA]</scope>
    <source>
        <strain evidence="7">KCTC 13244</strain>
    </source>
</reference>
<evidence type="ECO:0000259" key="6">
    <source>
        <dbReference type="PROSITE" id="PS51085"/>
    </source>
</evidence>
<dbReference type="GO" id="GO:0016491">
    <property type="term" value="F:oxidoreductase activity"/>
    <property type="evidence" value="ECO:0007669"/>
    <property type="project" value="UniProtKB-KW"/>
</dbReference>
<keyword evidence="4" id="KW-0408">Iron</keyword>
<dbReference type="OrthoDB" id="9796880at2"/>
<dbReference type="CDD" id="cd00207">
    <property type="entry name" value="fer2"/>
    <property type="match status" value="1"/>
</dbReference>
<dbReference type="InterPro" id="IPR006058">
    <property type="entry name" value="2Fe2S_fd_BS"/>
</dbReference>
<keyword evidence="8" id="KW-1185">Reference proteome</keyword>
<evidence type="ECO:0000256" key="4">
    <source>
        <dbReference type="ARBA" id="ARBA00023004"/>
    </source>
</evidence>
<dbReference type="Gene3D" id="1.10.150.120">
    <property type="entry name" value="[2Fe-2S]-binding domain"/>
    <property type="match status" value="1"/>
</dbReference>
<dbReference type="Pfam" id="PF01799">
    <property type="entry name" value="Fer2_2"/>
    <property type="match status" value="1"/>
</dbReference>
<evidence type="ECO:0000313" key="7">
    <source>
        <dbReference type="EMBL" id="KYG34830.1"/>
    </source>
</evidence>
<dbReference type="RefSeq" id="WP_061947089.1">
    <property type="nucleotide sequence ID" value="NZ_LTAO01000001.1"/>
</dbReference>
<accession>A0A162F5E7</accession>
<evidence type="ECO:0000256" key="1">
    <source>
        <dbReference type="ARBA" id="ARBA00022714"/>
    </source>
</evidence>
<evidence type="ECO:0000256" key="5">
    <source>
        <dbReference type="ARBA" id="ARBA00023014"/>
    </source>
</evidence>
<dbReference type="InterPro" id="IPR051452">
    <property type="entry name" value="Diverse_Oxidoreductases"/>
</dbReference>
<dbReference type="AlphaFoldDB" id="A0A162F5E7"/>
<sequence>MNRHTMTPPFQLKISVNNEPFTLNTEPTKRVVDILREDLQLTGTKVSCEIGRCGACSILVNGRLMNACMTMAFQVNGMTIETIEFLASQKELDPIQQAFIEEGGFQCGYCTPGMIIAVKALLSENHHPTDEEIKEALSGNLCRCTGYAGIKRAVQRVIHSNLM</sequence>
<dbReference type="InterPro" id="IPR012675">
    <property type="entry name" value="Beta-grasp_dom_sf"/>
</dbReference>
<keyword evidence="1" id="KW-0001">2Fe-2S</keyword>
<name>A0A162F5E7_9BACI</name>
<dbReference type="InterPro" id="IPR002888">
    <property type="entry name" value="2Fe-2S-bd"/>
</dbReference>
<dbReference type="InterPro" id="IPR001041">
    <property type="entry name" value="2Fe-2S_ferredoxin-type"/>
</dbReference>
<dbReference type="Gene3D" id="3.10.20.30">
    <property type="match status" value="1"/>
</dbReference>